<comment type="caution">
    <text evidence="2">The sequence shown here is derived from an EMBL/GenBank/DDBJ whole genome shotgun (WGS) entry which is preliminary data.</text>
</comment>
<evidence type="ECO:0000313" key="4">
    <source>
        <dbReference type="Proteomes" id="UP000324105"/>
    </source>
</evidence>
<proteinExistence type="predicted"/>
<dbReference type="EMBL" id="VIBR01000002">
    <property type="protein sequence ID" value="KAA0117485.1"/>
    <property type="molecule type" value="Genomic_DNA"/>
</dbReference>
<dbReference type="Proteomes" id="UP000324105">
    <property type="component" value="Unassembled WGS sequence"/>
</dbReference>
<evidence type="ECO:0000313" key="2">
    <source>
        <dbReference type="EMBL" id="RRC92994.1"/>
    </source>
</evidence>
<organism evidence="2 3">
    <name type="scientific">Streptococcus sanguinis</name>
    <dbReference type="NCBI Taxonomy" id="1305"/>
    <lineage>
        <taxon>Bacteria</taxon>
        <taxon>Bacillati</taxon>
        <taxon>Bacillota</taxon>
        <taxon>Bacilli</taxon>
        <taxon>Lactobacillales</taxon>
        <taxon>Streptococcaceae</taxon>
        <taxon>Streptococcus</taxon>
    </lineage>
</organism>
<name>A0A3P1S716_STRSA</name>
<dbReference type="Proteomes" id="UP000277597">
    <property type="component" value="Unassembled WGS sequence"/>
</dbReference>
<reference evidence="1 4" key="2">
    <citation type="submission" date="2019-06" db="EMBL/GenBank/DDBJ databases">
        <title>Genome sequence and analysis of a MDR-Streptococcus sanguis isolated from throat swab of children with scarlet fever from Hangzhou,China.</title>
        <authorList>
            <person name="Huang Y."/>
            <person name="Xie L."/>
            <person name="Liu W."/>
        </authorList>
    </citation>
    <scope>NUCLEOTIDE SEQUENCE [LARGE SCALE GENOMIC DNA]</scope>
    <source>
        <strain evidence="1 4">S28</strain>
    </source>
</reference>
<accession>A0A3P1S716</accession>
<protein>
    <submittedName>
        <fullName evidence="2">Violacein biosynthesis protein VioB</fullName>
    </submittedName>
</protein>
<sequence>MGEVLELSADGRLLIGKAKPQWMIQAYWFKRNLGDASWPREVDGSALQNAVAVWFEKAC</sequence>
<evidence type="ECO:0000313" key="3">
    <source>
        <dbReference type="Proteomes" id="UP000277597"/>
    </source>
</evidence>
<reference evidence="2 3" key="1">
    <citation type="submission" date="2018-11" db="EMBL/GenBank/DDBJ databases">
        <title>Genomes From Bacteria Associated with the Canine Oral Cavity: a Test Case for Automated Genome-Based Taxonomic Assignment.</title>
        <authorList>
            <person name="Coil D.A."/>
            <person name="Jospin G."/>
            <person name="Darling A.E."/>
            <person name="Wallis C."/>
            <person name="Davis I.J."/>
            <person name="Harris S."/>
            <person name="Eisen J.A."/>
            <person name="Holcombe L.J."/>
            <person name="O'Flynn C."/>
        </authorList>
    </citation>
    <scope>NUCLEOTIDE SEQUENCE [LARGE SCALE GENOMIC DNA]</scope>
    <source>
        <strain evidence="2 3">OH953</strain>
    </source>
</reference>
<evidence type="ECO:0000313" key="1">
    <source>
        <dbReference type="EMBL" id="KAA0117485.1"/>
    </source>
</evidence>
<dbReference type="EMBL" id="RQZI01000003">
    <property type="protein sequence ID" value="RRC92994.1"/>
    <property type="molecule type" value="Genomic_DNA"/>
</dbReference>
<dbReference type="AlphaFoldDB" id="A0A3P1S716"/>
<gene>
    <name evidence="2" type="ORF">EII39_04550</name>
    <name evidence="1" type="ORF">FKX92_05155</name>
</gene>